<name>A0ABT7AEZ8_9HYPH</name>
<feature type="compositionally biased region" description="Low complexity" evidence="1">
    <location>
        <begin position="97"/>
        <end position="124"/>
    </location>
</feature>
<comment type="caution">
    <text evidence="3">The sequence shown here is derived from an EMBL/GenBank/DDBJ whole genome shotgun (WGS) entry which is preliminary data.</text>
</comment>
<dbReference type="Pfam" id="PF09361">
    <property type="entry name" value="Phasin_2"/>
    <property type="match status" value="1"/>
</dbReference>
<feature type="region of interest" description="Disordered" evidence="1">
    <location>
        <begin position="77"/>
        <end position="124"/>
    </location>
</feature>
<dbReference type="InterPro" id="IPR018968">
    <property type="entry name" value="Phasin"/>
</dbReference>
<dbReference type="Proteomes" id="UP001321492">
    <property type="component" value="Unassembled WGS sequence"/>
</dbReference>
<feature type="compositionally biased region" description="Low complexity" evidence="1">
    <location>
        <begin position="77"/>
        <end position="89"/>
    </location>
</feature>
<evidence type="ECO:0000313" key="3">
    <source>
        <dbReference type="EMBL" id="MDJ1157948.1"/>
    </source>
</evidence>
<dbReference type="EMBL" id="JASJEV010000003">
    <property type="protein sequence ID" value="MDJ1157948.1"/>
    <property type="molecule type" value="Genomic_DNA"/>
</dbReference>
<accession>A0ABT7AEZ8</accession>
<sequence>MSNKANGTPPTVKKVEEAKPVSPAPTAPFKIAPVVEAPGPVKQASEAEKPVPTATEAKSVVTSLPPVKPDIVAPAAAAPVKPATAVKSPGKTPAGSATRTTTKPAGKAAKPASRPAAKPAAAAVAARAPTPPVAPAKVVVAVSTTAQESPKAEPRPAADIAKTVQRMLPQARQAAEAIATPVDVLLTEGLAQARKAYELARASQEALNERFMASAAATSKGLAELNGQMFDLVRSQSDIALDLWRRLMDARTLSEAVQVQTREVRRHYEATAEQVKDIAETASRVANDALAPVQAAFADLRKQLS</sequence>
<reference evidence="3 4" key="1">
    <citation type="submission" date="2023-05" db="EMBL/GenBank/DDBJ databases">
        <title>Chelatococcus sp. nov., a moderately thermophilic bacterium isolated from hot spring microbial mat.</title>
        <authorList>
            <person name="Hu C.-J."/>
            <person name="Li W.-J."/>
        </authorList>
    </citation>
    <scope>NUCLEOTIDE SEQUENCE [LARGE SCALE GENOMIC DNA]</scope>
    <source>
        <strain evidence="3 4">SYSU G07232</strain>
    </source>
</reference>
<keyword evidence="4" id="KW-1185">Reference proteome</keyword>
<evidence type="ECO:0000313" key="4">
    <source>
        <dbReference type="Proteomes" id="UP001321492"/>
    </source>
</evidence>
<protein>
    <submittedName>
        <fullName evidence="3">Phasin family protein</fullName>
    </submittedName>
</protein>
<evidence type="ECO:0000259" key="2">
    <source>
        <dbReference type="Pfam" id="PF09361"/>
    </source>
</evidence>
<organism evidence="3 4">
    <name type="scientific">Chelatococcus albus</name>
    <dbReference type="NCBI Taxonomy" id="3047466"/>
    <lineage>
        <taxon>Bacteria</taxon>
        <taxon>Pseudomonadati</taxon>
        <taxon>Pseudomonadota</taxon>
        <taxon>Alphaproteobacteria</taxon>
        <taxon>Hyphomicrobiales</taxon>
        <taxon>Chelatococcaceae</taxon>
        <taxon>Chelatococcus</taxon>
    </lineage>
</organism>
<feature type="region of interest" description="Disordered" evidence="1">
    <location>
        <begin position="1"/>
        <end position="60"/>
    </location>
</feature>
<dbReference type="RefSeq" id="WP_283739937.1">
    <property type="nucleotide sequence ID" value="NZ_JASJEV010000003.1"/>
</dbReference>
<feature type="domain" description="Phasin" evidence="2">
    <location>
        <begin position="202"/>
        <end position="296"/>
    </location>
</feature>
<evidence type="ECO:0000256" key="1">
    <source>
        <dbReference type="SAM" id="MobiDB-lite"/>
    </source>
</evidence>
<gene>
    <name evidence="3" type="ORF">QNA08_06835</name>
</gene>
<proteinExistence type="predicted"/>